<gene>
    <name evidence="13" type="ORF">CB5_LOCUS22672</name>
</gene>
<keyword evidence="4 12" id="KW-0328">Glycosyltransferase</keyword>
<reference evidence="13" key="1">
    <citation type="submission" date="2020-07" db="EMBL/GenBank/DDBJ databases">
        <authorList>
            <person name="Lin J."/>
        </authorList>
    </citation>
    <scope>NUCLEOTIDE SEQUENCE</scope>
</reference>
<name>A0A6V7Q8Y5_ANACO</name>
<evidence type="ECO:0000256" key="9">
    <source>
        <dbReference type="ARBA" id="ARBA00023136"/>
    </source>
</evidence>
<proteinExistence type="inferred from homology"/>
<dbReference type="Pfam" id="PF03901">
    <property type="entry name" value="Glyco_transf_22"/>
    <property type="match status" value="1"/>
</dbReference>
<keyword evidence="8 12" id="KW-1133">Transmembrane helix</keyword>
<comment type="catalytic activity">
    <reaction evidence="11">
        <text>an alpha-D-Man-(1-&gt;2)-alpha-D-Man-(1-&gt;2)-alpha-D-Man-(1-&gt;3)-[alpha-D-Man-(1-&gt;2)-alpha-D-Man-(1-&gt;3)-alpha-D-Man-(1-&gt;6)]-beta-D-Man-(1-&gt;4)-beta-D-GlcNAc-(1-&gt;4)-alpha-D-GlcNAc-diphospho-di-trans,poly-cis-dolichol + a di-trans,poly-cis-dolichyl beta-D-mannosyl phosphate = an alpha-D-Man-(1-&gt;2)-alpha-D-Man-(1-&gt;2)-alpha-D-Man-(1-&gt;3)-[alpha-D-Man-(1-&gt;2)-alpha-D-Man-(1-&gt;3)-[alpha-D-Man-(1-&gt;6)]-alpha-D-Man-(1-&gt;6)]-beta-D-Man-(1-&gt;4)-beta-D-GlcNAc-(1-&gt;4)-alpha-D-GlcNAc-diphospho-di-trans,poly-cis-dolichol + a di-trans,poly-cis-dolichyl phosphate + H(+)</text>
        <dbReference type="Rhea" id="RHEA:29535"/>
        <dbReference type="Rhea" id="RHEA-COMP:19498"/>
        <dbReference type="Rhea" id="RHEA-COMP:19501"/>
        <dbReference type="Rhea" id="RHEA-COMP:19518"/>
        <dbReference type="Rhea" id="RHEA-COMP:19519"/>
        <dbReference type="ChEBI" id="CHEBI:15378"/>
        <dbReference type="ChEBI" id="CHEBI:57683"/>
        <dbReference type="ChEBI" id="CHEBI:58211"/>
        <dbReference type="ChEBI" id="CHEBI:132517"/>
        <dbReference type="ChEBI" id="CHEBI:132519"/>
        <dbReference type="EC" id="2.4.1.260"/>
    </reaction>
    <physiologicalReaction direction="left-to-right" evidence="11">
        <dbReference type="Rhea" id="RHEA:29536"/>
    </physiologicalReaction>
</comment>
<dbReference type="GO" id="GO:0006487">
    <property type="term" value="P:protein N-linked glycosylation"/>
    <property type="evidence" value="ECO:0007669"/>
    <property type="project" value="TreeGrafter"/>
</dbReference>
<evidence type="ECO:0000256" key="8">
    <source>
        <dbReference type="ARBA" id="ARBA00022989"/>
    </source>
</evidence>
<dbReference type="AlphaFoldDB" id="A0A6V7Q8Y5"/>
<dbReference type="PANTHER" id="PTHR22760:SF1">
    <property type="entry name" value="DOL-P-MAN:MAN(7)GLCNAC(2)-PP-DOL ALPHA-1,6-MANNOSYLTRANSFERASE"/>
    <property type="match status" value="1"/>
</dbReference>
<dbReference type="EC" id="2.4.1.-" evidence="12"/>
<evidence type="ECO:0000256" key="12">
    <source>
        <dbReference type="RuleBase" id="RU363075"/>
    </source>
</evidence>
<organism evidence="13">
    <name type="scientific">Ananas comosus var. bracteatus</name>
    <name type="common">red pineapple</name>
    <dbReference type="NCBI Taxonomy" id="296719"/>
    <lineage>
        <taxon>Eukaryota</taxon>
        <taxon>Viridiplantae</taxon>
        <taxon>Streptophyta</taxon>
        <taxon>Embryophyta</taxon>
        <taxon>Tracheophyta</taxon>
        <taxon>Spermatophyta</taxon>
        <taxon>Magnoliopsida</taxon>
        <taxon>Liliopsida</taxon>
        <taxon>Poales</taxon>
        <taxon>Bromeliaceae</taxon>
        <taxon>Bromelioideae</taxon>
        <taxon>Ananas</taxon>
    </lineage>
</organism>
<keyword evidence="7 12" id="KW-0256">Endoplasmic reticulum</keyword>
<dbReference type="UniPathway" id="UPA00378"/>
<keyword evidence="9 12" id="KW-0472">Membrane</keyword>
<evidence type="ECO:0000256" key="6">
    <source>
        <dbReference type="ARBA" id="ARBA00022692"/>
    </source>
</evidence>
<protein>
    <recommendedName>
        <fullName evidence="12">Mannosyltransferase</fullName>
        <ecNumber evidence="12">2.4.1.-</ecNumber>
    </recommendedName>
</protein>
<evidence type="ECO:0000256" key="3">
    <source>
        <dbReference type="ARBA" id="ARBA00007063"/>
    </source>
</evidence>
<comment type="pathway">
    <text evidence="2">Protein modification; protein glycosylation.</text>
</comment>
<comment type="function">
    <text evidence="10">Mannosyltransferase that operates in the biosynthetic pathway of dolichol-linked oligosaccharides, the glycan precursors employed in protein asparagine (N)-glycosylation. The assembly of dolichol-linked oligosaccharides begins on the cytosolic side of the endoplasmic reticulum membrane and finishes in its lumen. The sequential addition of sugars to dolichol pyrophosphate produces dolichol-linked oligosaccharides containing fourteen sugars, including two GlcNAcs, nine mannoses and three glucoses. Once assembled, the oligosaccharide is transferred from the lipid to nascent proteins by oligosaccharyltransferases. In the lumen of the endoplasmic reticulum, adds the eighth mannose residue in an alpha-1,6 linkage onto Man(7)GlcNAc(2)-PP-dolichol to produce Man(8)GlcNAc(2)-PP-dolichol.</text>
</comment>
<dbReference type="GO" id="GO:0005789">
    <property type="term" value="C:endoplasmic reticulum membrane"/>
    <property type="evidence" value="ECO:0007669"/>
    <property type="project" value="UniProtKB-SubCell"/>
</dbReference>
<evidence type="ECO:0000256" key="10">
    <source>
        <dbReference type="ARBA" id="ARBA00044721"/>
    </source>
</evidence>
<comment type="subcellular location">
    <subcellularLocation>
        <location evidence="1 12">Endoplasmic reticulum membrane</location>
        <topology evidence="1 12">Multi-pass membrane protein</topology>
    </subcellularLocation>
</comment>
<evidence type="ECO:0000256" key="2">
    <source>
        <dbReference type="ARBA" id="ARBA00004922"/>
    </source>
</evidence>
<feature type="transmembrane region" description="Helical" evidence="12">
    <location>
        <begin position="104"/>
        <end position="123"/>
    </location>
</feature>
<feature type="transmembrane region" description="Helical" evidence="12">
    <location>
        <begin position="69"/>
        <end position="98"/>
    </location>
</feature>
<evidence type="ECO:0000256" key="11">
    <source>
        <dbReference type="ARBA" id="ARBA00048899"/>
    </source>
</evidence>
<evidence type="ECO:0000256" key="5">
    <source>
        <dbReference type="ARBA" id="ARBA00022679"/>
    </source>
</evidence>
<dbReference type="EMBL" id="LR862134">
    <property type="protein sequence ID" value="CAD1839461.1"/>
    <property type="molecule type" value="Genomic_DNA"/>
</dbReference>
<dbReference type="GO" id="GO:0052917">
    <property type="term" value="F:dol-P-Man:Man(7)GlcNAc(2)-PP-Dol alpha-1,6-mannosyltransferase activity"/>
    <property type="evidence" value="ECO:0007669"/>
    <property type="project" value="UniProtKB-EC"/>
</dbReference>
<feature type="transmembrane region" description="Helical" evidence="12">
    <location>
        <begin position="135"/>
        <end position="155"/>
    </location>
</feature>
<comment type="caution">
    <text evidence="12">Lacks conserved residue(s) required for the propagation of feature annotation.</text>
</comment>
<accession>A0A6V7Q8Y5</accession>
<keyword evidence="6 12" id="KW-0812">Transmembrane</keyword>
<evidence type="ECO:0000256" key="4">
    <source>
        <dbReference type="ARBA" id="ARBA00022676"/>
    </source>
</evidence>
<evidence type="ECO:0000256" key="7">
    <source>
        <dbReference type="ARBA" id="ARBA00022824"/>
    </source>
</evidence>
<comment type="similarity">
    <text evidence="3 12">Belongs to the glycosyltransferase 22 family.</text>
</comment>
<evidence type="ECO:0000256" key="1">
    <source>
        <dbReference type="ARBA" id="ARBA00004477"/>
    </source>
</evidence>
<dbReference type="InterPro" id="IPR005599">
    <property type="entry name" value="GPI_mannosylTrfase"/>
</dbReference>
<sequence>MTWPEHRIATRLGSLDLGLREKFAKPLLAGFGEESVTWTLAFQSLIELDRDTLHTRLGRAHECHSGDGLCAFALVSLMPVGLALHGPVISIIIVHFYMQTVATFVFRCDTVLLFGPIGIELLLSKSVSLLEAIKCCVITALLCIGISVLVDSIMWQRILWPELEVFWFNSVLNRSSEWGVSLCYYYSLTSFLAT</sequence>
<keyword evidence="5" id="KW-0808">Transferase</keyword>
<evidence type="ECO:0000313" key="13">
    <source>
        <dbReference type="EMBL" id="CAD1839461.1"/>
    </source>
</evidence>
<dbReference type="PANTHER" id="PTHR22760">
    <property type="entry name" value="GLYCOSYLTRANSFERASE"/>
    <property type="match status" value="1"/>
</dbReference>